<keyword evidence="1" id="KW-0472">Membrane</keyword>
<organism evidence="2 3">
    <name type="scientific">Pseudarthrobacter equi</name>
    <dbReference type="NCBI Taxonomy" id="728066"/>
    <lineage>
        <taxon>Bacteria</taxon>
        <taxon>Bacillati</taxon>
        <taxon>Actinomycetota</taxon>
        <taxon>Actinomycetes</taxon>
        <taxon>Micrococcales</taxon>
        <taxon>Micrococcaceae</taxon>
        <taxon>Pseudarthrobacter</taxon>
    </lineage>
</organism>
<evidence type="ECO:0000313" key="2">
    <source>
        <dbReference type="EMBL" id="SDS97470.1"/>
    </source>
</evidence>
<dbReference type="Proteomes" id="UP000198751">
    <property type="component" value="Chromosome I"/>
</dbReference>
<evidence type="ECO:0000256" key="1">
    <source>
        <dbReference type="SAM" id="Phobius"/>
    </source>
</evidence>
<feature type="transmembrane region" description="Helical" evidence="1">
    <location>
        <begin position="134"/>
        <end position="158"/>
    </location>
</feature>
<name>A0A1H1WLB2_9MICC</name>
<dbReference type="EMBL" id="LT629779">
    <property type="protein sequence ID" value="SDS97470.1"/>
    <property type="molecule type" value="Genomic_DNA"/>
</dbReference>
<keyword evidence="1" id="KW-1133">Transmembrane helix</keyword>
<proteinExistence type="predicted"/>
<evidence type="ECO:0008006" key="4">
    <source>
        <dbReference type="Google" id="ProtNLM"/>
    </source>
</evidence>
<reference evidence="3" key="1">
    <citation type="submission" date="2016-10" db="EMBL/GenBank/DDBJ databases">
        <authorList>
            <person name="Varghese N."/>
            <person name="Submissions S."/>
        </authorList>
    </citation>
    <scope>NUCLEOTIDE SEQUENCE [LARGE SCALE GENOMIC DNA]</scope>
    <source>
        <strain evidence="3">IMMIB L-1606</strain>
    </source>
</reference>
<accession>A0A1H1WLB2</accession>
<sequence>MDGVTGRRTDKNRNSGLTWKGKLNLAVTVLVLLLGPVMMGLGSFMIGADEDLARSGVQAAGTIVRFDDVTKASERRMKVEFTSGDGASHATWAAVDHDQYPVVGDATTVIYAEHDPGRAIVPGYESDGVWVRGVGTVLTCIFAGLGVIFVLLMVGAYLKGRSQRGKDAPSPG</sequence>
<evidence type="ECO:0000313" key="3">
    <source>
        <dbReference type="Proteomes" id="UP000198751"/>
    </source>
</evidence>
<protein>
    <recommendedName>
        <fullName evidence="4">DUF3592 domain-containing protein</fullName>
    </recommendedName>
</protein>
<dbReference type="AlphaFoldDB" id="A0A1H1WLB2"/>
<keyword evidence="3" id="KW-1185">Reference proteome</keyword>
<feature type="transmembrane region" description="Helical" evidence="1">
    <location>
        <begin position="23"/>
        <end position="46"/>
    </location>
</feature>
<keyword evidence="1" id="KW-0812">Transmembrane</keyword>
<gene>
    <name evidence="2" type="ORF">SAMN04489743_1354</name>
</gene>